<sequence>MPLITQRDEVLEVFAEAGRNAWVIPAFGVENLTTVEAVLSAARQQGEALGRPDLPVMLAMTNRYPERTQSAYYTHTRQWRLGLELFLADIGVLTGAGSPFGGLRVLLHLDHIQHDLDEELWRGDLSRFSSLMFDASGLPFEENIAATRRFVRERGHEIVIEGACDHIGGDSHLTTQEEAERFCLETGVDWVVPNLGTEHRAGVSALRYARERAREISQSVGRRLVLHGTSSVSPEQLPGLAADGIAKVNLWTALERDTSGHLLREMARRAGKVAGSAAAEEMLEVGLLGPEADTASPAALSYFTTAWRQQLVFERMKRIVKGYLEAWFPA</sequence>
<comment type="caution">
    <text evidence="1">The sequence shown here is derived from an EMBL/GenBank/DDBJ whole genome shotgun (WGS) entry which is preliminary data.</text>
</comment>
<protein>
    <submittedName>
        <fullName evidence="1">Class II fructose-bisphosphate aldolase</fullName>
    </submittedName>
</protein>
<evidence type="ECO:0000313" key="1">
    <source>
        <dbReference type="EMBL" id="MBC2595914.1"/>
    </source>
</evidence>
<dbReference type="RefSeq" id="WP_185676842.1">
    <property type="nucleotide sequence ID" value="NZ_JACHVB010000058.1"/>
</dbReference>
<dbReference type="Pfam" id="PF01116">
    <property type="entry name" value="F_bP_aldolase"/>
    <property type="match status" value="1"/>
</dbReference>
<proteinExistence type="predicted"/>
<keyword evidence="2" id="KW-1185">Reference proteome</keyword>
<dbReference type="GO" id="GO:0005975">
    <property type="term" value="P:carbohydrate metabolic process"/>
    <property type="evidence" value="ECO:0007669"/>
    <property type="project" value="InterPro"/>
</dbReference>
<dbReference type="EMBL" id="JACHVB010000058">
    <property type="protein sequence ID" value="MBC2595914.1"/>
    <property type="molecule type" value="Genomic_DNA"/>
</dbReference>
<gene>
    <name evidence="1" type="ORF">H5P28_16740</name>
</gene>
<dbReference type="InterPro" id="IPR050246">
    <property type="entry name" value="Class_II_FBP_aldolase"/>
</dbReference>
<dbReference type="SUPFAM" id="SSF51569">
    <property type="entry name" value="Aldolase"/>
    <property type="match status" value="1"/>
</dbReference>
<accession>A0A842HJT9</accession>
<dbReference type="GO" id="GO:0008270">
    <property type="term" value="F:zinc ion binding"/>
    <property type="evidence" value="ECO:0007669"/>
    <property type="project" value="InterPro"/>
</dbReference>
<dbReference type="InterPro" id="IPR000771">
    <property type="entry name" value="FBA_II"/>
</dbReference>
<dbReference type="PANTHER" id="PTHR30304">
    <property type="entry name" value="D-TAGATOSE-1,6-BISPHOSPHATE ALDOLASE"/>
    <property type="match status" value="1"/>
</dbReference>
<dbReference type="AlphaFoldDB" id="A0A842HJT9"/>
<evidence type="ECO:0000313" key="2">
    <source>
        <dbReference type="Proteomes" id="UP000546464"/>
    </source>
</evidence>
<organism evidence="1 2">
    <name type="scientific">Ruficoccus amylovorans</name>
    <dbReference type="NCBI Taxonomy" id="1804625"/>
    <lineage>
        <taxon>Bacteria</taxon>
        <taxon>Pseudomonadati</taxon>
        <taxon>Verrucomicrobiota</taxon>
        <taxon>Opitutia</taxon>
        <taxon>Puniceicoccales</taxon>
        <taxon>Cerasicoccaceae</taxon>
        <taxon>Ruficoccus</taxon>
    </lineage>
</organism>
<dbReference type="Proteomes" id="UP000546464">
    <property type="component" value="Unassembled WGS sequence"/>
</dbReference>
<dbReference type="GO" id="GO:0016832">
    <property type="term" value="F:aldehyde-lyase activity"/>
    <property type="evidence" value="ECO:0007669"/>
    <property type="project" value="InterPro"/>
</dbReference>
<dbReference type="PANTHER" id="PTHR30304:SF0">
    <property type="entry name" value="D-TAGATOSE-1,6-BISPHOSPHATE ALDOLASE SUBUNIT GATY-RELATED"/>
    <property type="match status" value="1"/>
</dbReference>
<dbReference type="InterPro" id="IPR013785">
    <property type="entry name" value="Aldolase_TIM"/>
</dbReference>
<reference evidence="1 2" key="1">
    <citation type="submission" date="2020-07" db="EMBL/GenBank/DDBJ databases">
        <authorList>
            <person name="Feng X."/>
        </authorList>
    </citation>
    <scope>NUCLEOTIDE SEQUENCE [LARGE SCALE GENOMIC DNA]</scope>
    <source>
        <strain evidence="1 2">JCM31066</strain>
    </source>
</reference>
<dbReference type="Gene3D" id="3.20.20.70">
    <property type="entry name" value="Aldolase class I"/>
    <property type="match status" value="1"/>
</dbReference>
<name>A0A842HJT9_9BACT</name>